<keyword evidence="10 17" id="KW-0521">NADP</keyword>
<evidence type="ECO:0000259" key="19">
    <source>
        <dbReference type="PROSITE" id="PS51387"/>
    </source>
</evidence>
<evidence type="ECO:0000256" key="5">
    <source>
        <dbReference type="ARBA" id="ARBA00010485"/>
    </source>
</evidence>
<protein>
    <recommendedName>
        <fullName evidence="17">UDP-N-acetylenolpyruvoylglucosamine reductase</fullName>
        <ecNumber evidence="17">1.3.1.98</ecNumber>
    </recommendedName>
    <alternativeName>
        <fullName evidence="17">UDP-N-acetylmuramate dehydrogenase</fullName>
    </alternativeName>
</protein>
<dbReference type="SUPFAM" id="SSF56176">
    <property type="entry name" value="FAD-binding/transporter-associated domain-like"/>
    <property type="match status" value="1"/>
</dbReference>
<keyword evidence="8 17" id="KW-0285">Flavoprotein</keyword>
<gene>
    <name evidence="17" type="primary">murB</name>
    <name evidence="20" type="ordered locus">Jden_0567</name>
</gene>
<evidence type="ECO:0000256" key="11">
    <source>
        <dbReference type="ARBA" id="ARBA00022960"/>
    </source>
</evidence>
<evidence type="ECO:0000256" key="18">
    <source>
        <dbReference type="SAM" id="MobiDB-lite"/>
    </source>
</evidence>
<evidence type="ECO:0000313" key="20">
    <source>
        <dbReference type="EMBL" id="ACV08231.1"/>
    </source>
</evidence>
<dbReference type="EMBL" id="CP001706">
    <property type="protein sequence ID" value="ACV08231.1"/>
    <property type="molecule type" value="Genomic_DNA"/>
</dbReference>
<dbReference type="PANTHER" id="PTHR21071:SF4">
    <property type="entry name" value="UDP-N-ACETYLENOLPYRUVOYLGLUCOSAMINE REDUCTASE"/>
    <property type="match status" value="1"/>
</dbReference>
<evidence type="ECO:0000256" key="1">
    <source>
        <dbReference type="ARBA" id="ARBA00001974"/>
    </source>
</evidence>
<dbReference type="InterPro" id="IPR003170">
    <property type="entry name" value="MurB"/>
</dbReference>
<comment type="function">
    <text evidence="2 17">Cell wall formation.</text>
</comment>
<dbReference type="InterPro" id="IPR016166">
    <property type="entry name" value="FAD-bd_PCMH"/>
</dbReference>
<dbReference type="AlphaFoldDB" id="C7R0S4"/>
<evidence type="ECO:0000256" key="15">
    <source>
        <dbReference type="ARBA" id="ARBA00023316"/>
    </source>
</evidence>
<reference evidence="20 21" key="1">
    <citation type="journal article" date="2009" name="Stand. Genomic Sci.">
        <title>Complete genome sequence of Jonesia denitrificans type strain (Prevot 55134).</title>
        <authorList>
            <person name="Pukall R."/>
            <person name="Gehrich-Schroter G."/>
            <person name="Lapidus A."/>
            <person name="Nolan M."/>
            <person name="Glavina Del Rio T."/>
            <person name="Lucas S."/>
            <person name="Chen F."/>
            <person name="Tice H."/>
            <person name="Pitluck S."/>
            <person name="Cheng J.F."/>
            <person name="Copeland A."/>
            <person name="Saunders E."/>
            <person name="Brettin T."/>
            <person name="Detter J.C."/>
            <person name="Bruce D."/>
            <person name="Goodwin L."/>
            <person name="Pati A."/>
            <person name="Ivanova N."/>
            <person name="Mavromatis K."/>
            <person name="Ovchinnikova G."/>
            <person name="Chen A."/>
            <person name="Palaniappan K."/>
            <person name="Land M."/>
            <person name="Hauser L."/>
            <person name="Chang Y.J."/>
            <person name="Jeffries C.D."/>
            <person name="Chain P."/>
            <person name="Goker M."/>
            <person name="Bristow J."/>
            <person name="Eisen J.A."/>
            <person name="Markowitz V."/>
            <person name="Hugenholtz P."/>
            <person name="Kyrpides N.C."/>
            <person name="Klenk H.P."/>
            <person name="Han C."/>
        </authorList>
    </citation>
    <scope>NUCLEOTIDE SEQUENCE [LARGE SCALE GENOMIC DNA]</scope>
    <source>
        <strain evidence="21">ATCC 14870 / DSM 20603 / BCRC 15368 / CIP 55.134 / JCM 11481 / NBRC 15587 / NCTC 10816 / Prevot 55134</strain>
    </source>
</reference>
<keyword evidence="6 17" id="KW-0963">Cytoplasm</keyword>
<dbReference type="GO" id="GO:0071555">
    <property type="term" value="P:cell wall organization"/>
    <property type="evidence" value="ECO:0007669"/>
    <property type="project" value="UniProtKB-KW"/>
</dbReference>
<evidence type="ECO:0000256" key="4">
    <source>
        <dbReference type="ARBA" id="ARBA00004752"/>
    </source>
</evidence>
<dbReference type="Pfam" id="PF01565">
    <property type="entry name" value="FAD_binding_4"/>
    <property type="match status" value="1"/>
</dbReference>
<keyword evidence="7 17" id="KW-0132">Cell division</keyword>
<comment type="similarity">
    <text evidence="5 17">Belongs to the MurB family.</text>
</comment>
<evidence type="ECO:0000256" key="10">
    <source>
        <dbReference type="ARBA" id="ARBA00022857"/>
    </source>
</evidence>
<dbReference type="InterPro" id="IPR016167">
    <property type="entry name" value="FAD-bd_PCMH_sub1"/>
</dbReference>
<feature type="active site" description="Proton donor" evidence="17">
    <location>
        <position position="291"/>
    </location>
</feature>
<dbReference type="GO" id="GO:0009252">
    <property type="term" value="P:peptidoglycan biosynthetic process"/>
    <property type="evidence" value="ECO:0007669"/>
    <property type="project" value="UniProtKB-UniRule"/>
</dbReference>
<dbReference type="GO" id="GO:0008762">
    <property type="term" value="F:UDP-N-acetylmuramate dehydrogenase activity"/>
    <property type="evidence" value="ECO:0007669"/>
    <property type="project" value="UniProtKB-UniRule"/>
</dbReference>
<dbReference type="EC" id="1.3.1.98" evidence="17"/>
<dbReference type="InterPro" id="IPR036635">
    <property type="entry name" value="MurB_C_sf"/>
</dbReference>
<keyword evidence="12 17" id="KW-0573">Peptidoglycan synthesis</keyword>
<dbReference type="InterPro" id="IPR016169">
    <property type="entry name" value="FAD-bd_PCMH_sub2"/>
</dbReference>
<evidence type="ECO:0000256" key="16">
    <source>
        <dbReference type="ARBA" id="ARBA00048914"/>
    </source>
</evidence>
<dbReference type="GO" id="GO:0005829">
    <property type="term" value="C:cytosol"/>
    <property type="evidence" value="ECO:0007669"/>
    <property type="project" value="TreeGrafter"/>
</dbReference>
<comment type="cofactor">
    <cofactor evidence="1 17">
        <name>FAD</name>
        <dbReference type="ChEBI" id="CHEBI:57692"/>
    </cofactor>
</comment>
<dbReference type="InterPro" id="IPR036318">
    <property type="entry name" value="FAD-bd_PCMH-like_sf"/>
</dbReference>
<evidence type="ECO:0000256" key="12">
    <source>
        <dbReference type="ARBA" id="ARBA00022984"/>
    </source>
</evidence>
<evidence type="ECO:0000313" key="21">
    <source>
        <dbReference type="Proteomes" id="UP000000628"/>
    </source>
</evidence>
<dbReference type="SUPFAM" id="SSF56194">
    <property type="entry name" value="Uridine diphospho-N-Acetylenolpyruvylglucosamine reductase, MurB, C-terminal domain"/>
    <property type="match status" value="1"/>
</dbReference>
<dbReference type="UniPathway" id="UPA00219"/>
<keyword evidence="11 17" id="KW-0133">Cell shape</keyword>
<dbReference type="RefSeq" id="WP_015770860.1">
    <property type="nucleotide sequence ID" value="NC_013174.1"/>
</dbReference>
<organism evidence="20 21">
    <name type="scientific">Jonesia denitrificans (strain ATCC 14870 / DSM 20603 / BCRC 15368 / CIP 55.134 / JCM 11481 / NBRC 15587 / NCTC 10816 / Prevot 55134)</name>
    <name type="common">Listeria denitrificans</name>
    <dbReference type="NCBI Taxonomy" id="471856"/>
    <lineage>
        <taxon>Bacteria</taxon>
        <taxon>Bacillati</taxon>
        <taxon>Actinomycetota</taxon>
        <taxon>Actinomycetes</taxon>
        <taxon>Micrococcales</taxon>
        <taxon>Jonesiaceae</taxon>
        <taxon>Jonesia</taxon>
    </lineage>
</organism>
<feature type="compositionally biased region" description="Polar residues" evidence="18">
    <location>
        <begin position="265"/>
        <end position="276"/>
    </location>
</feature>
<dbReference type="PANTHER" id="PTHR21071">
    <property type="entry name" value="UDP-N-ACETYLENOLPYRUVOYLGLUCOSAMINE REDUCTASE"/>
    <property type="match status" value="1"/>
</dbReference>
<comment type="subcellular location">
    <subcellularLocation>
        <location evidence="3 17">Cytoplasm</location>
    </subcellularLocation>
</comment>
<feature type="region of interest" description="Disordered" evidence="18">
    <location>
        <begin position="251"/>
        <end position="281"/>
    </location>
</feature>
<proteinExistence type="inferred from homology"/>
<evidence type="ECO:0000256" key="13">
    <source>
        <dbReference type="ARBA" id="ARBA00023002"/>
    </source>
</evidence>
<dbReference type="STRING" id="471856.Jden_0567"/>
<dbReference type="Gene3D" id="3.30.465.10">
    <property type="match status" value="1"/>
</dbReference>
<dbReference type="NCBIfam" id="NF010478">
    <property type="entry name" value="PRK13903.1"/>
    <property type="match status" value="1"/>
</dbReference>
<dbReference type="GO" id="GO:0008360">
    <property type="term" value="P:regulation of cell shape"/>
    <property type="evidence" value="ECO:0007669"/>
    <property type="project" value="UniProtKB-KW"/>
</dbReference>
<comment type="catalytic activity">
    <reaction evidence="16 17">
        <text>UDP-N-acetyl-alpha-D-muramate + NADP(+) = UDP-N-acetyl-3-O-(1-carboxyvinyl)-alpha-D-glucosamine + NADPH + H(+)</text>
        <dbReference type="Rhea" id="RHEA:12248"/>
        <dbReference type="ChEBI" id="CHEBI:15378"/>
        <dbReference type="ChEBI" id="CHEBI:57783"/>
        <dbReference type="ChEBI" id="CHEBI:58349"/>
        <dbReference type="ChEBI" id="CHEBI:68483"/>
        <dbReference type="ChEBI" id="CHEBI:70757"/>
        <dbReference type="EC" id="1.3.1.98"/>
    </reaction>
</comment>
<keyword evidence="21" id="KW-1185">Reference proteome</keyword>
<evidence type="ECO:0000256" key="2">
    <source>
        <dbReference type="ARBA" id="ARBA00003921"/>
    </source>
</evidence>
<evidence type="ECO:0000256" key="8">
    <source>
        <dbReference type="ARBA" id="ARBA00022630"/>
    </source>
</evidence>
<dbReference type="Gene3D" id="3.90.78.10">
    <property type="entry name" value="UDP-N-acetylenolpyruvoylglucosamine reductase, C-terminal domain"/>
    <property type="match status" value="1"/>
</dbReference>
<dbReference type="GO" id="GO:0071949">
    <property type="term" value="F:FAD binding"/>
    <property type="evidence" value="ECO:0007669"/>
    <property type="project" value="InterPro"/>
</dbReference>
<dbReference type="Gene3D" id="3.30.43.10">
    <property type="entry name" value="Uridine Diphospho-n-acetylenolpyruvylglucosamine Reductase, domain 2"/>
    <property type="match status" value="1"/>
</dbReference>
<comment type="pathway">
    <text evidence="4 17">Cell wall biogenesis; peptidoglycan biosynthesis.</text>
</comment>
<feature type="active site" evidence="17">
    <location>
        <position position="405"/>
    </location>
</feature>
<dbReference type="Pfam" id="PF02873">
    <property type="entry name" value="MurB_C"/>
    <property type="match status" value="1"/>
</dbReference>
<dbReference type="PROSITE" id="PS51387">
    <property type="entry name" value="FAD_PCMH"/>
    <property type="match status" value="1"/>
</dbReference>
<dbReference type="KEGG" id="jde:Jden_0567"/>
<feature type="active site" evidence="17">
    <location>
        <position position="178"/>
    </location>
</feature>
<evidence type="ECO:0000256" key="6">
    <source>
        <dbReference type="ARBA" id="ARBA00022490"/>
    </source>
</evidence>
<keyword evidence="9 17" id="KW-0274">FAD</keyword>
<evidence type="ECO:0000256" key="9">
    <source>
        <dbReference type="ARBA" id="ARBA00022827"/>
    </source>
</evidence>
<dbReference type="InterPro" id="IPR006094">
    <property type="entry name" value="Oxid_FAD_bind_N"/>
</dbReference>
<evidence type="ECO:0000256" key="7">
    <source>
        <dbReference type="ARBA" id="ARBA00022618"/>
    </source>
</evidence>
<name>C7R0S4_JONDD</name>
<dbReference type="HOGENOM" id="CLU_035304_0_1_11"/>
<sequence>MTDLTVTRPAVLDRASTTRTFADLTTLRVGGPIDTYVDTTTEQEFIDVISYADAVGLPLLVIGGGSNIVAQDAPFPGIVVRDIRTGVAIESQDSCGGATVTVPAGHVWDDLVDDALAAGWVGIECLAGIPGTVGAAPVQNIGAYGQEVAHVISSVRVWDRKERRARLFAVGELAFAYRDSLLKRTMTDRTTGPLWGPSPRYIVLAVSFQFRLGTRSAPIAYQELATHLGVDLGDRANTTTVADAVRALRARKDMLEDPTGRPPHTQRSASTNSTDTTAHHDPSYNRWSAGSFFTNPIIAASDAANLPHGAPTYPVRTTQSETTAGPSLGAIDPDHVKTSAAWLIDHAGLHRGYGLTGHHSPATLSTVHTLALTNRGTATATDIRALADHVIAKVHATFGITLQPEPVHITTIPVVDITQD</sequence>
<dbReference type="InterPro" id="IPR011601">
    <property type="entry name" value="MurB_C"/>
</dbReference>
<dbReference type="Proteomes" id="UP000000628">
    <property type="component" value="Chromosome"/>
</dbReference>
<accession>C7R0S4</accession>
<keyword evidence="15 17" id="KW-0961">Cell wall biogenesis/degradation</keyword>
<evidence type="ECO:0000256" key="14">
    <source>
        <dbReference type="ARBA" id="ARBA00023306"/>
    </source>
</evidence>
<feature type="domain" description="FAD-binding PCMH-type" evidence="19">
    <location>
        <begin position="29"/>
        <end position="213"/>
    </location>
</feature>
<dbReference type="GO" id="GO:0051301">
    <property type="term" value="P:cell division"/>
    <property type="evidence" value="ECO:0007669"/>
    <property type="project" value="UniProtKB-KW"/>
</dbReference>
<dbReference type="eggNOG" id="COG0812">
    <property type="taxonomic scope" value="Bacteria"/>
</dbReference>
<keyword evidence="13 17" id="KW-0560">Oxidoreductase</keyword>
<evidence type="ECO:0000256" key="17">
    <source>
        <dbReference type="HAMAP-Rule" id="MF_00037"/>
    </source>
</evidence>
<keyword evidence="14 17" id="KW-0131">Cell cycle</keyword>
<evidence type="ECO:0000256" key="3">
    <source>
        <dbReference type="ARBA" id="ARBA00004496"/>
    </source>
</evidence>
<dbReference type="HAMAP" id="MF_00037">
    <property type="entry name" value="MurB"/>
    <property type="match status" value="1"/>
</dbReference>